<dbReference type="HAMAP" id="MF_01609">
    <property type="entry name" value="Glu_cys_ligase_2"/>
    <property type="match status" value="1"/>
</dbReference>
<reference evidence="8" key="1">
    <citation type="submission" date="2024-07" db="EMBL/GenBank/DDBJ databases">
        <title>Pseudomonas strain that inhibits Aeromonas fish pathogens.</title>
        <authorList>
            <person name="Wildschutte H."/>
        </authorList>
    </citation>
    <scope>NUCLEOTIDE SEQUENCE [LARGE SCALE GENOMIC DNA]</scope>
    <source>
        <strain evidence="8">n60</strain>
    </source>
</reference>
<dbReference type="Pfam" id="PF14403">
    <property type="entry name" value="CP_ATPgrasp_2"/>
    <property type="match status" value="1"/>
</dbReference>
<evidence type="ECO:0000256" key="1">
    <source>
        <dbReference type="ARBA" id="ARBA00022598"/>
    </source>
</evidence>
<evidence type="ECO:0000256" key="5">
    <source>
        <dbReference type="HAMAP-Rule" id="MF_01609"/>
    </source>
</evidence>
<evidence type="ECO:0000256" key="3">
    <source>
        <dbReference type="ARBA" id="ARBA00022840"/>
    </source>
</evidence>
<dbReference type="Gene3D" id="3.40.50.11290">
    <property type="match status" value="1"/>
</dbReference>
<accession>A0ABV3YG48</accession>
<keyword evidence="2 5" id="KW-0547">Nucleotide-binding</keyword>
<comment type="similarity">
    <text evidence="5">Belongs to the glutamate--cysteine ligase type 2 family. YbdK subfamily.</text>
</comment>
<dbReference type="Pfam" id="PF04107">
    <property type="entry name" value="GCS2"/>
    <property type="match status" value="1"/>
</dbReference>
<dbReference type="InterPro" id="IPR025841">
    <property type="entry name" value="CP_ATPgrasp_2"/>
</dbReference>
<comment type="caution">
    <text evidence="7">The sequence shown here is derived from an EMBL/GenBank/DDBJ whole genome shotgun (WGS) entry which is preliminary data.</text>
</comment>
<dbReference type="PANTHER" id="PTHR34595:SF7">
    <property type="entry name" value="SLL1039 PROTEIN"/>
    <property type="match status" value="1"/>
</dbReference>
<dbReference type="PANTHER" id="PTHR34595">
    <property type="entry name" value="BLR5612 PROTEIN"/>
    <property type="match status" value="1"/>
</dbReference>
<dbReference type="InterPro" id="IPR014746">
    <property type="entry name" value="Gln_synth/guanido_kin_cat_dom"/>
</dbReference>
<gene>
    <name evidence="7" type="ORF">AB6N35_05945</name>
</gene>
<dbReference type="InterPro" id="IPR051680">
    <property type="entry name" value="ATP-dep_Glu-Cys_Ligase-2"/>
</dbReference>
<feature type="domain" description="Circularly permuted ATP-grasp type 2" evidence="6">
    <location>
        <begin position="459"/>
        <end position="838"/>
    </location>
</feature>
<comment type="function">
    <text evidence="5">ATP-dependent carboxylate-amine ligase which exhibits weak glutamate--cysteine ligase activity.</text>
</comment>
<protein>
    <recommendedName>
        <fullName evidence="5">Putative glutamate--cysteine ligase 2</fullName>
        <ecNumber evidence="5">6.3.2.2</ecNumber>
    </recommendedName>
    <alternativeName>
        <fullName evidence="5">Gamma-glutamylcysteine synthetase 2</fullName>
        <shortName evidence="5">GCS 2</shortName>
        <shortName evidence="5">Gamma-GCS 2</shortName>
    </alternativeName>
</protein>
<comment type="catalytic activity">
    <reaction evidence="4 5">
        <text>L-cysteine + L-glutamate + ATP = gamma-L-glutamyl-L-cysteine + ADP + phosphate + H(+)</text>
        <dbReference type="Rhea" id="RHEA:13285"/>
        <dbReference type="ChEBI" id="CHEBI:15378"/>
        <dbReference type="ChEBI" id="CHEBI:29985"/>
        <dbReference type="ChEBI" id="CHEBI:30616"/>
        <dbReference type="ChEBI" id="CHEBI:35235"/>
        <dbReference type="ChEBI" id="CHEBI:43474"/>
        <dbReference type="ChEBI" id="CHEBI:58173"/>
        <dbReference type="ChEBI" id="CHEBI:456216"/>
        <dbReference type="EC" id="6.3.2.2"/>
    </reaction>
</comment>
<evidence type="ECO:0000313" key="8">
    <source>
        <dbReference type="Proteomes" id="UP001560293"/>
    </source>
</evidence>
<dbReference type="InterPro" id="IPR006336">
    <property type="entry name" value="GCS2"/>
</dbReference>
<evidence type="ECO:0000256" key="2">
    <source>
        <dbReference type="ARBA" id="ARBA00022741"/>
    </source>
</evidence>
<keyword evidence="8" id="KW-1185">Reference proteome</keyword>
<dbReference type="EC" id="6.3.2.2" evidence="5"/>
<dbReference type="Gene3D" id="3.30.590.20">
    <property type="match status" value="1"/>
</dbReference>
<dbReference type="RefSeq" id="WP_259905430.1">
    <property type="nucleotide sequence ID" value="NZ_JALXMA010000003.1"/>
</dbReference>
<dbReference type="GO" id="GO:0016874">
    <property type="term" value="F:ligase activity"/>
    <property type="evidence" value="ECO:0007669"/>
    <property type="project" value="UniProtKB-KW"/>
</dbReference>
<dbReference type="Proteomes" id="UP001560293">
    <property type="component" value="Unassembled WGS sequence"/>
</dbReference>
<dbReference type="SUPFAM" id="SSF55931">
    <property type="entry name" value="Glutamine synthetase/guanido kinase"/>
    <property type="match status" value="1"/>
</dbReference>
<name>A0ABV3YG48_9ACTN</name>
<dbReference type="InterPro" id="IPR011793">
    <property type="entry name" value="YbdK"/>
</dbReference>
<evidence type="ECO:0000256" key="4">
    <source>
        <dbReference type="ARBA" id="ARBA00048819"/>
    </source>
</evidence>
<organism evidence="7 8">
    <name type="scientific">Dietzia cinnamea</name>
    <dbReference type="NCBI Taxonomy" id="321318"/>
    <lineage>
        <taxon>Bacteria</taxon>
        <taxon>Bacillati</taxon>
        <taxon>Actinomycetota</taxon>
        <taxon>Actinomycetes</taxon>
        <taxon>Mycobacteriales</taxon>
        <taxon>Dietziaceae</taxon>
        <taxon>Dietzia</taxon>
    </lineage>
</organism>
<dbReference type="SUPFAM" id="SSF56059">
    <property type="entry name" value="Glutathione synthetase ATP-binding domain-like"/>
    <property type="match status" value="1"/>
</dbReference>
<keyword evidence="1 5" id="KW-0436">Ligase</keyword>
<evidence type="ECO:0000259" key="6">
    <source>
        <dbReference type="Pfam" id="PF14403"/>
    </source>
</evidence>
<dbReference type="EMBL" id="JBFTEZ010000002">
    <property type="protein sequence ID" value="MEX6463900.1"/>
    <property type="molecule type" value="Genomic_DNA"/>
</dbReference>
<proteinExistence type="inferred from homology"/>
<evidence type="ECO:0000313" key="7">
    <source>
        <dbReference type="EMBL" id="MEX6463900.1"/>
    </source>
</evidence>
<dbReference type="Gene3D" id="3.30.1490.270">
    <property type="match status" value="1"/>
</dbReference>
<keyword evidence="3 5" id="KW-0067">ATP-binding</keyword>
<sequence>MSPTGRTIVIEEDLHVLDAATRELTPRAGELIARLPAHHEAVEAESSVVRSCTPEMTSAAGLRGEMRRLRGDLRDAGEKAGLAVVAAGALPLGPPTSSLEDETVRFRRLLADYEFLVRDQVYCSTGVRVGVTDRDRAVQVACRTSAHLPAFLALTASSPFLRDGSDSGHASYRSTAASRWPTIAPVAGVCSAEEYDALVDGLVASGVVSDASMVRFGVQPGRDGRTVELTACDSSPIADTAVLVAVLFRALVERESAALDRGAQVGSPADVSLRAAMWRAARSGLEGDLVDPGTARPRPAADVLTDLVTSLADELSAAGDLDLVRELLDDALYNGSSAYRQRQVLRRRTRPVDVVDLLVAETSGSTGTRSPMSATRGRLFGGYVPLDALDPDPSWDEAFGADGEPRPEYERVIERLERVGTVRLRARQIRAEQEAAVAGVTFRVTGEDRPHVFPMDFLPRIVTSEVWERLAAGVEQRARALDAFLNDVYGDQAIVAAGRLAPEALDRAPGYRSTGRVMRPGRIRAHISGVDLVCADDGRWLVLEDNVRVPSGIAFSHAHREMTTTLFGDLMEGYDLYSPDEAFPMIRRTLEATAPPAAGDDPAVVMLSSGPTDSAWFEHRLIAERAGLPLVTPDAVAFVDGVLHRRDRGGLHRIDVVYARIDEDMLLSSPGFDGVPLRDGLLEALFAGRLTVANALGNGVADDKAIYAAVPEMIDFYLGESPILDQVPTFLCADRTQRDHVLDRLAEMVVKPIDGYGGAGITIGPECTEAELAERREDLLARPERYIAQDVVSLSTLPTFDGREMQRRHVDLRAFAHLRREGGRTTAHAVPAALTRVAPAGSMIVNSSRGGGGKDTWFLRLPARAEGDPR</sequence>